<evidence type="ECO:0000256" key="4">
    <source>
        <dbReference type="ARBA" id="ARBA00022456"/>
    </source>
</evidence>
<name>R7YHE9_CONA1</name>
<sequence>MSDATWGFIGLGHMGYPMAKNLRAKMPASNTLIILDVNSDAMKRFVEESKAAAKSSGAGADSMKVETAQNAREVAEKSSVLVTCLPSPEVVKTLYHSVLKHGKLPPLEQERLFVDSSTIDLPSSRQLADAVHKTLGGRFVDAPMSGGVVGAHAGTLSFMFGASSQPGGHIERIKSVLLLMGKKTWHMGEQGAGVSSKLANNYILAINNIATAEAMNMGVQWGLDPKLLADLINSSTGHCWPMAVNNPVPGVVDGAPASKGYEPGGSVSIINKDLRLAMAGADASGIALVLAGTAREVYNAVDDVYRGKDLSVVYQWLQDKPSK</sequence>
<evidence type="ECO:0000256" key="7">
    <source>
        <dbReference type="ARBA" id="ARBA00049197"/>
    </source>
</evidence>
<accession>R7YHE9</accession>
<dbReference type="Gene3D" id="1.10.1040.10">
    <property type="entry name" value="N-(1-d-carboxylethyl)-l-norvaline Dehydrogenase, domain 2"/>
    <property type="match status" value="1"/>
</dbReference>
<dbReference type="PROSITE" id="PS00895">
    <property type="entry name" value="3_HYDROXYISOBUT_DH"/>
    <property type="match status" value="1"/>
</dbReference>
<dbReference type="FunFam" id="1.10.1040.10:FF:000006">
    <property type="entry name" value="3-hydroxyisobutyrate dehydrogenase"/>
    <property type="match status" value="1"/>
</dbReference>
<dbReference type="EMBL" id="JH767554">
    <property type="protein sequence ID" value="EON61056.1"/>
    <property type="molecule type" value="Genomic_DNA"/>
</dbReference>
<dbReference type="InterPro" id="IPR002204">
    <property type="entry name" value="3-OH-isobutyrate_DH-rel_CS"/>
</dbReference>
<feature type="domain" description="6-phosphogluconate dehydrogenase NADP-binding" evidence="9">
    <location>
        <begin position="7"/>
        <end position="188"/>
    </location>
</feature>
<dbReference type="SUPFAM" id="SSF48179">
    <property type="entry name" value="6-phosphogluconate dehydrogenase C-terminal domain-like"/>
    <property type="match status" value="1"/>
</dbReference>
<dbReference type="SUPFAM" id="SSF51735">
    <property type="entry name" value="NAD(P)-binding Rossmann-fold domains"/>
    <property type="match status" value="1"/>
</dbReference>
<dbReference type="Pfam" id="PF03446">
    <property type="entry name" value="NAD_binding_2"/>
    <property type="match status" value="1"/>
</dbReference>
<evidence type="ECO:0000313" key="11">
    <source>
        <dbReference type="EMBL" id="EON61056.1"/>
    </source>
</evidence>
<keyword evidence="5" id="KW-0560">Oxidoreductase</keyword>
<dbReference type="FunFam" id="3.40.50.720:FF:000630">
    <property type="entry name" value="3-hydroxyisobutyrate dehydrogenase"/>
    <property type="match status" value="1"/>
</dbReference>
<evidence type="ECO:0000256" key="5">
    <source>
        <dbReference type="ARBA" id="ARBA00023002"/>
    </source>
</evidence>
<evidence type="ECO:0000313" key="12">
    <source>
        <dbReference type="Proteomes" id="UP000016924"/>
    </source>
</evidence>
<dbReference type="eggNOG" id="KOG0409">
    <property type="taxonomic scope" value="Eukaryota"/>
</dbReference>
<evidence type="ECO:0000259" key="9">
    <source>
        <dbReference type="Pfam" id="PF03446"/>
    </source>
</evidence>
<dbReference type="EC" id="1.1.1.31" evidence="3"/>
<dbReference type="GeneID" id="19897578"/>
<dbReference type="Proteomes" id="UP000016924">
    <property type="component" value="Unassembled WGS sequence"/>
</dbReference>
<keyword evidence="12" id="KW-1185">Reference proteome</keyword>
<dbReference type="HOGENOM" id="CLU_035117_6_1_1"/>
<evidence type="ECO:0000256" key="2">
    <source>
        <dbReference type="ARBA" id="ARBA00006013"/>
    </source>
</evidence>
<dbReference type="Gene3D" id="3.40.50.720">
    <property type="entry name" value="NAD(P)-binding Rossmann-like Domain"/>
    <property type="match status" value="1"/>
</dbReference>
<gene>
    <name evidence="11" type="ORF">W97_00267</name>
</gene>
<dbReference type="InterPro" id="IPR015815">
    <property type="entry name" value="HIBADH-related"/>
</dbReference>
<keyword evidence="6" id="KW-0520">NAD</keyword>
<dbReference type="STRING" id="1168221.R7YHE9"/>
<dbReference type="AlphaFoldDB" id="R7YHE9"/>
<comment type="catalytic activity">
    <reaction evidence="7">
        <text>3-hydroxy-2-methylpropanoate + NAD(+) = 2-methyl-3-oxopropanoate + NADH + H(+)</text>
        <dbReference type="Rhea" id="RHEA:17681"/>
        <dbReference type="ChEBI" id="CHEBI:11805"/>
        <dbReference type="ChEBI" id="CHEBI:15378"/>
        <dbReference type="ChEBI" id="CHEBI:57540"/>
        <dbReference type="ChEBI" id="CHEBI:57700"/>
        <dbReference type="ChEBI" id="CHEBI:57945"/>
        <dbReference type="EC" id="1.1.1.31"/>
    </reaction>
</comment>
<comment type="pathway">
    <text evidence="1">Amino-acid degradation; L-valine degradation.</text>
</comment>
<feature type="active site" evidence="8">
    <location>
        <position position="197"/>
    </location>
</feature>
<evidence type="ECO:0000256" key="6">
    <source>
        <dbReference type="ARBA" id="ARBA00023027"/>
    </source>
</evidence>
<dbReference type="GO" id="GO:0006574">
    <property type="term" value="P:L-valine catabolic process"/>
    <property type="evidence" value="ECO:0007669"/>
    <property type="project" value="TreeGrafter"/>
</dbReference>
<keyword evidence="4" id="KW-0101">Branched-chain amino acid catabolism</keyword>
<dbReference type="InterPro" id="IPR013328">
    <property type="entry name" value="6PGD_dom2"/>
</dbReference>
<evidence type="ECO:0000256" key="1">
    <source>
        <dbReference type="ARBA" id="ARBA00005109"/>
    </source>
</evidence>
<proteinExistence type="inferred from homology"/>
<feature type="domain" description="3-hydroxyisobutyrate dehydrogenase-like NAD-binding" evidence="10">
    <location>
        <begin position="191"/>
        <end position="316"/>
    </location>
</feature>
<protein>
    <recommendedName>
        <fullName evidence="3">3-hydroxyisobutyrate dehydrogenase</fullName>
        <ecNumber evidence="3">1.1.1.31</ecNumber>
    </recommendedName>
</protein>
<dbReference type="GO" id="GO:0008442">
    <property type="term" value="F:3-hydroxyisobutyrate dehydrogenase activity"/>
    <property type="evidence" value="ECO:0007669"/>
    <property type="project" value="UniProtKB-EC"/>
</dbReference>
<organism evidence="11 12">
    <name type="scientific">Coniosporium apollinis (strain CBS 100218)</name>
    <name type="common">Rock-inhabiting black yeast</name>
    <dbReference type="NCBI Taxonomy" id="1168221"/>
    <lineage>
        <taxon>Eukaryota</taxon>
        <taxon>Fungi</taxon>
        <taxon>Dikarya</taxon>
        <taxon>Ascomycota</taxon>
        <taxon>Pezizomycotina</taxon>
        <taxon>Dothideomycetes</taxon>
        <taxon>Dothideomycetes incertae sedis</taxon>
        <taxon>Coniosporium</taxon>
    </lineage>
</organism>
<dbReference type="PANTHER" id="PTHR22981">
    <property type="entry name" value="3-HYDROXYISOBUTYRATE DEHYDROGENASE-RELATED"/>
    <property type="match status" value="1"/>
</dbReference>
<dbReference type="GO" id="GO:0051287">
    <property type="term" value="F:NAD binding"/>
    <property type="evidence" value="ECO:0007669"/>
    <property type="project" value="InterPro"/>
</dbReference>
<dbReference type="InterPro" id="IPR006115">
    <property type="entry name" value="6PGDH_NADP-bd"/>
</dbReference>
<dbReference type="InterPro" id="IPR029154">
    <property type="entry name" value="HIBADH-like_NADP-bd"/>
</dbReference>
<dbReference type="RefSeq" id="XP_007776373.1">
    <property type="nucleotide sequence ID" value="XM_007778183.1"/>
</dbReference>
<dbReference type="GO" id="GO:0005739">
    <property type="term" value="C:mitochondrion"/>
    <property type="evidence" value="ECO:0007669"/>
    <property type="project" value="TreeGrafter"/>
</dbReference>
<evidence type="ECO:0000256" key="8">
    <source>
        <dbReference type="PIRSR" id="PIRSR000103-1"/>
    </source>
</evidence>
<dbReference type="OrthoDB" id="21615at2759"/>
<evidence type="ECO:0000259" key="10">
    <source>
        <dbReference type="Pfam" id="PF14833"/>
    </source>
</evidence>
<dbReference type="InterPro" id="IPR008927">
    <property type="entry name" value="6-PGluconate_DH-like_C_sf"/>
</dbReference>
<dbReference type="PIRSF" id="PIRSF000103">
    <property type="entry name" value="HIBADH"/>
    <property type="match status" value="1"/>
</dbReference>
<evidence type="ECO:0000256" key="3">
    <source>
        <dbReference type="ARBA" id="ARBA00012991"/>
    </source>
</evidence>
<comment type="similarity">
    <text evidence="2">Belongs to the HIBADH-related family. 3-hydroxyisobutyrate dehydrogenase subfamily.</text>
</comment>
<dbReference type="PANTHER" id="PTHR22981:SF7">
    <property type="entry name" value="3-HYDROXYISOBUTYRATE DEHYDROGENASE, MITOCHONDRIAL"/>
    <property type="match status" value="1"/>
</dbReference>
<dbReference type="Pfam" id="PF14833">
    <property type="entry name" value="NAD_binding_11"/>
    <property type="match status" value="1"/>
</dbReference>
<reference evidence="12" key="1">
    <citation type="submission" date="2012-06" db="EMBL/GenBank/DDBJ databases">
        <title>The genome sequence of Coniosporium apollinis CBS 100218.</title>
        <authorList>
            <consortium name="The Broad Institute Genome Sequencing Platform"/>
            <person name="Cuomo C."/>
            <person name="Gorbushina A."/>
            <person name="Noack S."/>
            <person name="Walker B."/>
            <person name="Young S.K."/>
            <person name="Zeng Q."/>
            <person name="Gargeya S."/>
            <person name="Fitzgerald M."/>
            <person name="Haas B."/>
            <person name="Abouelleil A."/>
            <person name="Alvarado L."/>
            <person name="Arachchi H.M."/>
            <person name="Berlin A.M."/>
            <person name="Chapman S.B."/>
            <person name="Goldberg J."/>
            <person name="Griggs A."/>
            <person name="Gujja S."/>
            <person name="Hansen M."/>
            <person name="Howarth C."/>
            <person name="Imamovic A."/>
            <person name="Larimer J."/>
            <person name="McCowan C."/>
            <person name="Montmayeur A."/>
            <person name="Murphy C."/>
            <person name="Neiman D."/>
            <person name="Pearson M."/>
            <person name="Priest M."/>
            <person name="Roberts A."/>
            <person name="Saif S."/>
            <person name="Shea T."/>
            <person name="Sisk P."/>
            <person name="Sykes S."/>
            <person name="Wortman J."/>
            <person name="Nusbaum C."/>
            <person name="Birren B."/>
        </authorList>
    </citation>
    <scope>NUCLEOTIDE SEQUENCE [LARGE SCALE GENOMIC DNA]</scope>
    <source>
        <strain evidence="12">CBS 100218</strain>
    </source>
</reference>
<dbReference type="InterPro" id="IPR036291">
    <property type="entry name" value="NAD(P)-bd_dom_sf"/>
</dbReference>
<dbReference type="OMA" id="LSVVYQW"/>
<dbReference type="GO" id="GO:0050661">
    <property type="term" value="F:NADP binding"/>
    <property type="evidence" value="ECO:0007669"/>
    <property type="project" value="InterPro"/>
</dbReference>